<dbReference type="InterPro" id="IPR032302">
    <property type="entry name" value="THOC2_N"/>
</dbReference>
<evidence type="ECO:0000259" key="6">
    <source>
        <dbReference type="Pfam" id="PF11262"/>
    </source>
</evidence>
<comment type="similarity">
    <text evidence="2">Belongs to the THOC2 family.</text>
</comment>
<sequence>MNMDSGQVNGTMFPEEIPFEEEYEKAKLAAENFTVGKAGSFRSSISNACRNAYEGERSVDGFVKFATALIKDEQGHFNIPLLSIQTLFLNSLKSADIDLEVVREMKEKNPEMVPEYNSQSQNLIKMINGLVASDAISTGLCKMHFSSQLLADAGIVPNKVLFDRRLVRLNTALLYKQHKFNLLREDAEGYAGLISDLTVLSIDNQRDDKGKLEPTPMHRIPEFLSIISSRIGVFYLDPNRVLDIILDFFIRQLTVNYKFWVELIKQSGWIQKLTFEDLNGEKSTNPSAIMAQLFGFRFYNYHEECVSAPKELYLAIAILLKNNIILLGDILPHLSPYPEDMNNQKASYLANMNKEIKSNSGGKLAMYGALGEEGATEKVKRATVPAAAVEEEVVQKKYEANDVVELVKALLSVGDIGNFQIMLAEYEKLVEMYPQLEYDIYRICDVILQPAYDAFVPEKTQDLYKHFNKLSYESKLKSALSTQDDLNPKIPAEINLKRVLVTDALLNDTQDLNKMERYVFFFKEWKDQLEYCEKPEHLTTRFMLLMRLAGFKTYLATDLVQKLVLIVGGLIERESEFPGCRVHCTNMLREFLLPAISFSEGNPGTMASIWEILCRFSFQERYSLYGEWGTEFYKKTIEAKLLKARVERSVKYVMRRVEKNNIRRCGRDIGKLAHSNPMIVFNVILDQVQNFDNMAPLMADACRYLGDFSYDVLGYVLTEKWTGSQGPGREKKQKQNDDGMPAIWLRALSVFTGMLFKKQDIDSTPLLRYLAYRLREDDSVADLILLNEFVTKMGGIEILASACTDDQITAAGCSDFLKAEAFSPIAADNRRASRRVLNRLKESFRRNKVGFEILVLLYRLEEACASELGVPASDRCFKLDRIRQTQIQYFELLTSLFEGEEYNSLIPNVDVLVRDYRLPLDVAMNFNRPKTRSKIAAEINTPIVAGEVWPVFKPLTETISTLLNDPPMPSMFTSEFYVVFWSLSLYDIYCPVAHYEAAMKRHTETIRQCQDSRSAFFVNGRPVSDARKAERHAQASLEALRQDLPKHKAHVEKMLAVLESSESRWFPSSMHRVDLINNILQYCLLPRSTQSELDAAFCYEFSMLMHRINTKNFSSLTLIDKILSEHLAVNFIAFSEYETTIHSRFIFKILSKMASWHTDEKYYLKQAQGEKLIGFQKHWSSNPSENVAKEDLLSFNDFQKVLAKWHLKLYYALEQALQSDESHLIKNAFLVLRQFIPHFPAITENGEGITAIVKKLSEEEARANIKVLARSYIGLIAKYKTKWVSKNHFMGLKEPAPPAPPAPPVEIKISPSNHHKESSSSGSAAASSSKTSDREESSRRRDDSRRDDSRREESSRREENGRREESSRRDESRRDEPNGKHASSSSSKSTSPTRRGDNNERSSPTNDRKRTRDTDSNRAEKSPRVDESDRRRTPGAVSSSSRRSSPKEAPSSSGRTEAPYRELPRRDPARDAIRDAARDSARDVPSRKDVSSRISSTSSPAAAAAVSSSSSSRAIDDRSGVRSSRIGPPPAEASSSRHDDRRVASSSSPSRGTKRSVDSERERERGERPDKRRDVRSERPREERPRIDERMRDHRRIDDRRPADRRVEDRRERPRDHRSRRH</sequence>
<feature type="compositionally biased region" description="Basic and acidic residues" evidence="5">
    <location>
        <begin position="1394"/>
        <end position="1432"/>
    </location>
</feature>
<evidence type="ECO:0000256" key="5">
    <source>
        <dbReference type="SAM" id="MobiDB-lite"/>
    </source>
</evidence>
<keyword evidence="10" id="KW-1185">Reference proteome</keyword>
<comment type="subcellular location">
    <subcellularLocation>
        <location evidence="1">Nucleus</location>
    </subcellularLocation>
</comment>
<evidence type="ECO:0000259" key="8">
    <source>
        <dbReference type="Pfam" id="PF16134"/>
    </source>
</evidence>
<accession>A0ABP9ZC98</accession>
<feature type="compositionally biased region" description="Low complexity" evidence="5">
    <location>
        <begin position="1319"/>
        <end position="1329"/>
    </location>
</feature>
<reference evidence="9 10" key="1">
    <citation type="submission" date="2024-04" db="EMBL/GenBank/DDBJ databases">
        <title>genome sequences of Mucor flavus KT1a and Helicostylum pulchrum KT1b strains isolated from the surface of a dry-aged beef.</title>
        <authorList>
            <person name="Toyotome T."/>
            <person name="Hosono M."/>
            <person name="Torimaru M."/>
            <person name="Fukuda K."/>
            <person name="Mikami N."/>
        </authorList>
    </citation>
    <scope>NUCLEOTIDE SEQUENCE [LARGE SCALE GENOMIC DNA]</scope>
    <source>
        <strain evidence="9 10">KT1a</strain>
    </source>
</reference>
<dbReference type="Pfam" id="PF11732">
    <property type="entry name" value="Thoc2"/>
    <property type="match status" value="1"/>
</dbReference>
<feature type="compositionally biased region" description="Basic and acidic residues" evidence="5">
    <location>
        <begin position="1555"/>
        <end position="1615"/>
    </location>
</feature>
<evidence type="ECO:0000259" key="7">
    <source>
        <dbReference type="Pfam" id="PF11732"/>
    </source>
</evidence>
<dbReference type="InterPro" id="IPR040007">
    <property type="entry name" value="Tho2"/>
</dbReference>
<feature type="domain" description="THO complex subunitTHOC2 N-terminal" evidence="7">
    <location>
        <begin position="669"/>
        <end position="749"/>
    </location>
</feature>
<dbReference type="Pfam" id="PF16134">
    <property type="entry name" value="THOC2_N"/>
    <property type="match status" value="1"/>
</dbReference>
<gene>
    <name evidence="9" type="ORF">MFLAVUS_010282</name>
</gene>
<feature type="compositionally biased region" description="Basic and acidic residues" evidence="5">
    <location>
        <begin position="1331"/>
        <end position="1379"/>
    </location>
</feature>
<proteinExistence type="inferred from homology"/>
<protein>
    <recommendedName>
        <fullName evidence="3">THO complex subunit 2</fullName>
    </recommendedName>
</protein>
<dbReference type="InterPro" id="IPR021418">
    <property type="entry name" value="THO_THOC2_C"/>
</dbReference>
<feature type="compositionally biased region" description="Low complexity" evidence="5">
    <location>
        <begin position="1438"/>
        <end position="1453"/>
    </location>
</feature>
<organism evidence="9 10">
    <name type="scientific">Mucor flavus</name>
    <dbReference type="NCBI Taxonomy" id="439312"/>
    <lineage>
        <taxon>Eukaryota</taxon>
        <taxon>Fungi</taxon>
        <taxon>Fungi incertae sedis</taxon>
        <taxon>Mucoromycota</taxon>
        <taxon>Mucoromycotina</taxon>
        <taxon>Mucoromycetes</taxon>
        <taxon>Mucorales</taxon>
        <taxon>Mucorineae</taxon>
        <taxon>Mucoraceae</taxon>
        <taxon>Mucor</taxon>
    </lineage>
</organism>
<evidence type="ECO:0000256" key="1">
    <source>
        <dbReference type="ARBA" id="ARBA00004123"/>
    </source>
</evidence>
<feature type="region of interest" description="Disordered" evidence="5">
    <location>
        <begin position="1294"/>
        <end position="1622"/>
    </location>
</feature>
<name>A0ABP9ZC98_9FUNG</name>
<evidence type="ECO:0000256" key="3">
    <source>
        <dbReference type="ARBA" id="ARBA00019596"/>
    </source>
</evidence>
<feature type="domain" description="THO complex subunitTHOC2 C-terminal" evidence="6">
    <location>
        <begin position="971"/>
        <end position="1275"/>
    </location>
</feature>
<dbReference type="Pfam" id="PF11262">
    <property type="entry name" value="Tho2"/>
    <property type="match status" value="1"/>
</dbReference>
<evidence type="ECO:0000313" key="10">
    <source>
        <dbReference type="Proteomes" id="UP001473302"/>
    </source>
</evidence>
<keyword evidence="4" id="KW-0539">Nucleus</keyword>
<dbReference type="EMBL" id="BAABUK010000034">
    <property type="protein sequence ID" value="GAA5816750.1"/>
    <property type="molecule type" value="Genomic_DNA"/>
</dbReference>
<feature type="compositionally biased region" description="Low complexity" evidence="5">
    <location>
        <begin position="1492"/>
        <end position="1513"/>
    </location>
</feature>
<evidence type="ECO:0000256" key="4">
    <source>
        <dbReference type="ARBA" id="ARBA00023242"/>
    </source>
</evidence>
<evidence type="ECO:0000313" key="9">
    <source>
        <dbReference type="EMBL" id="GAA5816750.1"/>
    </source>
</evidence>
<feature type="compositionally biased region" description="Basic and acidic residues" evidence="5">
    <location>
        <begin position="1458"/>
        <end position="1491"/>
    </location>
</feature>
<dbReference type="InterPro" id="IPR021726">
    <property type="entry name" value="THO_THOC2_N"/>
</dbReference>
<evidence type="ECO:0000256" key="2">
    <source>
        <dbReference type="ARBA" id="ARBA00007857"/>
    </source>
</evidence>
<dbReference type="PANTHER" id="PTHR21597">
    <property type="entry name" value="THO2 PROTEIN"/>
    <property type="match status" value="1"/>
</dbReference>
<dbReference type="PANTHER" id="PTHR21597:SF0">
    <property type="entry name" value="THO COMPLEX SUBUNIT 2"/>
    <property type="match status" value="1"/>
</dbReference>
<dbReference type="Proteomes" id="UP001473302">
    <property type="component" value="Unassembled WGS sequence"/>
</dbReference>
<feature type="domain" description="THO complex subunit 2 N-terminal" evidence="8">
    <location>
        <begin position="50"/>
        <end position="667"/>
    </location>
</feature>
<comment type="caution">
    <text evidence="9">The sequence shown here is derived from an EMBL/GenBank/DDBJ whole genome shotgun (WGS) entry which is preliminary data.</text>
</comment>
<feature type="compositionally biased region" description="Pro residues" evidence="5">
    <location>
        <begin position="1295"/>
        <end position="1304"/>
    </location>
</feature>